<dbReference type="PANTHER" id="PTHR19328">
    <property type="entry name" value="HEDGEHOG-INTERACTING PROTEIN"/>
    <property type="match status" value="1"/>
</dbReference>
<dbReference type="InterPro" id="IPR012938">
    <property type="entry name" value="Glc/Sorbosone_DH"/>
</dbReference>
<organism evidence="3 4">
    <name type="scientific">Skermanella aerolata</name>
    <dbReference type="NCBI Taxonomy" id="393310"/>
    <lineage>
        <taxon>Bacteria</taxon>
        <taxon>Pseudomonadati</taxon>
        <taxon>Pseudomonadota</taxon>
        <taxon>Alphaproteobacteria</taxon>
        <taxon>Rhodospirillales</taxon>
        <taxon>Azospirillaceae</taxon>
        <taxon>Skermanella</taxon>
    </lineage>
</organism>
<reference evidence="3 4" key="1">
    <citation type="submission" date="2019-07" db="EMBL/GenBank/DDBJ databases">
        <title>Whole genome shotgun sequence of Skermanella aerolata NBRC 106429.</title>
        <authorList>
            <person name="Hosoyama A."/>
            <person name="Uohara A."/>
            <person name="Ohji S."/>
            <person name="Ichikawa N."/>
        </authorList>
    </citation>
    <scope>NUCLEOTIDE SEQUENCE [LARGE SCALE GENOMIC DNA]</scope>
    <source>
        <strain evidence="3 4">NBRC 106429</strain>
    </source>
</reference>
<dbReference type="AlphaFoldDB" id="A0A512DJV5"/>
<evidence type="ECO:0000256" key="1">
    <source>
        <dbReference type="SAM" id="MobiDB-lite"/>
    </source>
</evidence>
<dbReference type="InterPro" id="IPR011042">
    <property type="entry name" value="6-blade_b-propeller_TolB-like"/>
</dbReference>
<dbReference type="SUPFAM" id="SSF50952">
    <property type="entry name" value="Soluble quinoprotein glucose dehydrogenase"/>
    <property type="match status" value="1"/>
</dbReference>
<dbReference type="OrthoDB" id="9770043at2"/>
<keyword evidence="4" id="KW-1185">Reference proteome</keyword>
<dbReference type="RefSeq" id="WP_084720476.1">
    <property type="nucleotide sequence ID" value="NZ_BJYZ01000003.1"/>
</dbReference>
<protein>
    <submittedName>
        <fullName evidence="3">Sorbosone dehydrogenase</fullName>
    </submittedName>
</protein>
<evidence type="ECO:0000259" key="2">
    <source>
        <dbReference type="Pfam" id="PF07995"/>
    </source>
</evidence>
<feature type="domain" description="Glucose/Sorbosone dehydrogenase" evidence="2">
    <location>
        <begin position="168"/>
        <end position="335"/>
    </location>
</feature>
<dbReference type="Gene3D" id="2.120.10.30">
    <property type="entry name" value="TolB, C-terminal domain"/>
    <property type="match status" value="1"/>
</dbReference>
<evidence type="ECO:0000313" key="4">
    <source>
        <dbReference type="Proteomes" id="UP000321523"/>
    </source>
</evidence>
<feature type="region of interest" description="Disordered" evidence="1">
    <location>
        <begin position="1"/>
        <end position="20"/>
    </location>
</feature>
<evidence type="ECO:0000313" key="3">
    <source>
        <dbReference type="EMBL" id="GEO36752.1"/>
    </source>
</evidence>
<accession>A0A512DJV5</accession>
<comment type="caution">
    <text evidence="3">The sequence shown here is derived from an EMBL/GenBank/DDBJ whole genome shotgun (WGS) entry which is preliminary data.</text>
</comment>
<dbReference type="EMBL" id="BJYZ01000003">
    <property type="protein sequence ID" value="GEO36752.1"/>
    <property type="molecule type" value="Genomic_DNA"/>
</dbReference>
<feature type="compositionally biased region" description="Pro residues" evidence="1">
    <location>
        <begin position="9"/>
        <end position="18"/>
    </location>
</feature>
<dbReference type="Proteomes" id="UP000321523">
    <property type="component" value="Unassembled WGS sequence"/>
</dbReference>
<proteinExistence type="predicted"/>
<dbReference type="PANTHER" id="PTHR19328:SF55">
    <property type="entry name" value="BLR6566 PROTEIN"/>
    <property type="match status" value="1"/>
</dbReference>
<name>A0A512DJV5_9PROT</name>
<gene>
    <name evidence="3" type="ORF">SAE02_09000</name>
</gene>
<sequence>MTSTASPQPTVPPLPKPYETPSALNFSTVVGWPGGMKPSAPDGFEVTAYATGLDYPRWFHVLPNGDVLVSEARTQLKPTHNPNSPAVQGDMRSRALGQSANRITLLRDADGDGVPEIRETFLIGLNQPFGMALLGDTLYVANTDGVFTFPYAEGQTRIEAQGRKILDLPAGGYNNHWTRNIRVGPDGTKLYVTVGSASNVAEYGIEEEERRAAILEINPDGSGERLFASGLRNPVGLDWEPETGAMWTAVNERDELGDELVPDYITSVRDGGFYGWPYAYFGSIEDPRLAGKRPDLVEKSIVPDLAVGSHTASLGLMFYRGAKFPERYRGGAFIGQHGSWNRADLSGYKVLFVPFAGGRPSGPAEDFLSGFVAEQSKSEVYGRPCGITELPDGSILVADDAADTVWRVAYKG</sequence>
<dbReference type="InterPro" id="IPR011041">
    <property type="entry name" value="Quinoprot_gluc/sorb_DH_b-prop"/>
</dbReference>
<dbReference type="Pfam" id="PF07995">
    <property type="entry name" value="GSDH"/>
    <property type="match status" value="1"/>
</dbReference>